<dbReference type="RefSeq" id="WP_146811435.1">
    <property type="nucleotide sequence ID" value="NZ_BJXX01000159.1"/>
</dbReference>
<keyword evidence="2" id="KW-1185">Reference proteome</keyword>
<sequence>MIESYALSTTLAAFALQNSFLLIAYVLNSAKLTPEQKYFSRLSSALLSHRRSRSGITYSFG</sequence>
<gene>
    <name evidence="1" type="ORF">ADA01nite_33880</name>
</gene>
<proteinExistence type="predicted"/>
<dbReference type="EMBL" id="BJXX01000159">
    <property type="protein sequence ID" value="GEN35928.1"/>
    <property type="molecule type" value="Genomic_DNA"/>
</dbReference>
<comment type="caution">
    <text evidence="1">The sequence shown here is derived from an EMBL/GenBank/DDBJ whole genome shotgun (WGS) entry which is preliminary data.</text>
</comment>
<evidence type="ECO:0000313" key="2">
    <source>
        <dbReference type="Proteomes" id="UP000321157"/>
    </source>
</evidence>
<reference evidence="1 2" key="1">
    <citation type="submission" date="2019-07" db="EMBL/GenBank/DDBJ databases">
        <title>Whole genome shotgun sequence of Aneurinibacillus danicus NBRC 102444.</title>
        <authorList>
            <person name="Hosoyama A."/>
            <person name="Uohara A."/>
            <person name="Ohji S."/>
            <person name="Ichikawa N."/>
        </authorList>
    </citation>
    <scope>NUCLEOTIDE SEQUENCE [LARGE SCALE GENOMIC DNA]</scope>
    <source>
        <strain evidence="1 2">NBRC 102444</strain>
    </source>
</reference>
<organism evidence="1 2">
    <name type="scientific">Aneurinibacillus danicus</name>
    <dbReference type="NCBI Taxonomy" id="267746"/>
    <lineage>
        <taxon>Bacteria</taxon>
        <taxon>Bacillati</taxon>
        <taxon>Bacillota</taxon>
        <taxon>Bacilli</taxon>
        <taxon>Bacillales</taxon>
        <taxon>Paenibacillaceae</taxon>
        <taxon>Aneurinibacillus group</taxon>
        <taxon>Aneurinibacillus</taxon>
    </lineage>
</organism>
<evidence type="ECO:0000313" key="1">
    <source>
        <dbReference type="EMBL" id="GEN35928.1"/>
    </source>
</evidence>
<dbReference type="AlphaFoldDB" id="A0A511VDA5"/>
<dbReference type="Proteomes" id="UP000321157">
    <property type="component" value="Unassembled WGS sequence"/>
</dbReference>
<accession>A0A511VDA5</accession>
<name>A0A511VDA5_9BACL</name>
<protein>
    <submittedName>
        <fullName evidence="1">Uncharacterized protein</fullName>
    </submittedName>
</protein>